<dbReference type="SUPFAM" id="SSF52540">
    <property type="entry name" value="P-loop containing nucleoside triphosphate hydrolases"/>
    <property type="match status" value="1"/>
</dbReference>
<organism evidence="5">
    <name type="scientific">Klebsiella pneumoniae</name>
    <dbReference type="NCBI Taxonomy" id="573"/>
    <lineage>
        <taxon>Bacteria</taxon>
        <taxon>Pseudomonadati</taxon>
        <taxon>Pseudomonadota</taxon>
        <taxon>Gammaproteobacteria</taxon>
        <taxon>Enterobacterales</taxon>
        <taxon>Enterobacteriaceae</taxon>
        <taxon>Klebsiella/Raoultella group</taxon>
        <taxon>Klebsiella</taxon>
        <taxon>Klebsiella pneumoniae complex</taxon>
    </lineage>
</organism>
<evidence type="ECO:0000256" key="3">
    <source>
        <dbReference type="ARBA" id="ARBA00022840"/>
    </source>
</evidence>
<keyword evidence="5" id="KW-0614">Plasmid</keyword>
<evidence type="ECO:0000313" key="5">
    <source>
        <dbReference type="EMBL" id="ASS84912.1"/>
    </source>
</evidence>
<keyword evidence="3" id="KW-0067">ATP-binding</keyword>
<accession>A0A223DQE3</accession>
<dbReference type="Pfam" id="PF00437">
    <property type="entry name" value="T2SSE"/>
    <property type="match status" value="1"/>
</dbReference>
<reference evidence="5" key="1">
    <citation type="submission" date="2019-05" db="EMBL/GenBank/DDBJ databases">
        <title>Complete sequence of plasmid p447-IMP harbouring the metallo-beta-lactamase gene blaIMP-8.</title>
        <authorList>
            <person name="Zhan Z."/>
            <person name="Feng J."/>
            <person name="Jiang X."/>
            <person name="Liang Q."/>
            <person name="Liang L."/>
            <person name="Yuan M."/>
            <person name="Fang H."/>
            <person name="Li P."/>
            <person name="Zhou D."/>
        </authorList>
    </citation>
    <scope>NUCLEOTIDE SEQUENCE</scope>
    <source>
        <strain evidence="5">447</strain>
        <plasmid evidence="5">p447-IMP</plasmid>
    </source>
</reference>
<geneLocation type="plasmid" evidence="5">
    <name>p447-IMP</name>
</geneLocation>
<dbReference type="AlphaFoldDB" id="A0A223DQE3"/>
<dbReference type="EMBL" id="KY978631">
    <property type="protein sequence ID" value="ASS84912.1"/>
    <property type="molecule type" value="Genomic_DNA"/>
</dbReference>
<name>A0A223DQE3_KLEPN</name>
<dbReference type="PANTHER" id="PTHR30258:SF3">
    <property type="entry name" value="SLL1921 PROTEIN"/>
    <property type="match status" value="1"/>
</dbReference>
<dbReference type="InterPro" id="IPR001482">
    <property type="entry name" value="T2SS/T4SS_dom"/>
</dbReference>
<keyword evidence="2" id="KW-0547">Nucleotide-binding</keyword>
<dbReference type="PANTHER" id="PTHR30258">
    <property type="entry name" value="TYPE II SECRETION SYSTEM PROTEIN GSPE-RELATED"/>
    <property type="match status" value="1"/>
</dbReference>
<comment type="similarity">
    <text evidence="1">Belongs to the GSP E family.</text>
</comment>
<feature type="domain" description="Bacterial type II secretion system protein E" evidence="4">
    <location>
        <begin position="88"/>
        <end position="481"/>
    </location>
</feature>
<evidence type="ECO:0000256" key="2">
    <source>
        <dbReference type="ARBA" id="ARBA00022741"/>
    </source>
</evidence>
<evidence type="ECO:0000259" key="4">
    <source>
        <dbReference type="Pfam" id="PF00437"/>
    </source>
</evidence>
<protein>
    <submittedName>
        <fullName evidence="5">Type IV pilus assembly protein PilB</fullName>
    </submittedName>
</protein>
<dbReference type="Gene3D" id="3.30.450.90">
    <property type="match status" value="1"/>
</dbReference>
<evidence type="ECO:0000256" key="1">
    <source>
        <dbReference type="ARBA" id="ARBA00006611"/>
    </source>
</evidence>
<dbReference type="InterPro" id="IPR027417">
    <property type="entry name" value="P-loop_NTPase"/>
</dbReference>
<proteinExistence type="inferred from homology"/>
<dbReference type="GO" id="GO:0016887">
    <property type="term" value="F:ATP hydrolysis activity"/>
    <property type="evidence" value="ECO:0007669"/>
    <property type="project" value="TreeGrafter"/>
</dbReference>
<sequence>MEYFSLNSVDGVPSFKVTPTVQQALLVTKEKSGVTTLYVAKTEVQETSVLDYLNAFREIHPDAKIQYIDKSELIPLQDRSGILGGDENKSEIQKQVIDIFRAAVQRRATDIHFILKDDFTVVKFRIDKVLTKYREYSAEEGQAHVFALYQTMCEGNSKQTFSMQSPVEANIDEKYVKELGLNGGRLASRPTDQRVVVVVRLLRKKSRAFTLQELGMSQKQIDIINRVSDIPSGVVFFSGPTNSGKSTLAQSILESVAAANPGDHLITVEDPIENLIRGAVQTPLIVADRSQPGIMDRAFADAIANLVRMDPDQLFVGEVRETQSAVGCISAAQTGRKVWTTIHTYYPIDIIARLKALNVDADLITDSTLIVCLIGQRTTPLLCEHCKISYEKSKNSLREADRNLIEQYCDIDNVYLPNEEGCEECDFTGHHGMSGIFEIIETDADFMRVYHEQGKMKAYEHWYVNGGMTLCSSLVRLVNAGKVNPLYAHRSICNLDRDERMFTQEIRNSRKEH</sequence>
<dbReference type="RefSeq" id="WP_069325222.1">
    <property type="nucleotide sequence ID" value="NZ_KY978631.1"/>
</dbReference>
<dbReference type="GO" id="GO:0005524">
    <property type="term" value="F:ATP binding"/>
    <property type="evidence" value="ECO:0007669"/>
    <property type="project" value="UniProtKB-KW"/>
</dbReference>
<gene>
    <name evidence="5" type="primary">pilB</name>
</gene>
<dbReference type="GO" id="GO:0005886">
    <property type="term" value="C:plasma membrane"/>
    <property type="evidence" value="ECO:0007669"/>
    <property type="project" value="TreeGrafter"/>
</dbReference>
<dbReference type="Gene3D" id="3.40.50.300">
    <property type="entry name" value="P-loop containing nucleotide triphosphate hydrolases"/>
    <property type="match status" value="1"/>
</dbReference>